<gene>
    <name evidence="1" type="ORF">ACFPFO_06475</name>
</gene>
<reference evidence="1 2" key="1">
    <citation type="journal article" date="2019" name="Int. J. Syst. Evol. Microbiol.">
        <title>The Global Catalogue of Microorganisms (GCM) 10K type strain sequencing project: providing services to taxonomists for standard genome sequencing and annotation.</title>
        <authorList>
            <consortium name="The Broad Institute Genomics Platform"/>
            <consortium name="The Broad Institute Genome Sequencing Center for Infectious Disease"/>
            <person name="Wu L."/>
            <person name="Ma J."/>
        </authorList>
    </citation>
    <scope>NUCLEOTIDE SEQUENCE [LARGE SCALE GENOMIC DNA]</scope>
    <source>
        <strain evidence="1 2">CGMCC 1.15824</strain>
    </source>
</reference>
<organism evidence="1 2">
    <name type="scientific">Saliphagus infecundisoli</name>
    <dbReference type="NCBI Taxonomy" id="1849069"/>
    <lineage>
        <taxon>Archaea</taxon>
        <taxon>Methanobacteriati</taxon>
        <taxon>Methanobacteriota</taxon>
        <taxon>Stenosarchaea group</taxon>
        <taxon>Halobacteria</taxon>
        <taxon>Halobacteriales</taxon>
        <taxon>Natrialbaceae</taxon>
        <taxon>Saliphagus</taxon>
    </lineage>
</organism>
<accession>A0ABD5QCE1</accession>
<keyword evidence="2" id="KW-1185">Reference proteome</keyword>
<dbReference type="RefSeq" id="WP_224829746.1">
    <property type="nucleotide sequence ID" value="NZ_JAIVEF010000025.1"/>
</dbReference>
<dbReference type="EMBL" id="JBHSJG010000024">
    <property type="protein sequence ID" value="MFC4987411.1"/>
    <property type="molecule type" value="Genomic_DNA"/>
</dbReference>
<name>A0ABD5QCE1_9EURY</name>
<dbReference type="Proteomes" id="UP001595925">
    <property type="component" value="Unassembled WGS sequence"/>
</dbReference>
<evidence type="ECO:0000313" key="1">
    <source>
        <dbReference type="EMBL" id="MFC4987411.1"/>
    </source>
</evidence>
<dbReference type="AlphaFoldDB" id="A0ABD5QCE1"/>
<evidence type="ECO:0000313" key="2">
    <source>
        <dbReference type="Proteomes" id="UP001595925"/>
    </source>
</evidence>
<proteinExistence type="predicted"/>
<sequence>MVEEGLISEICWSFFAVENLFLNDCVVRDGIDVQQGRLVVELLVDAYSFGFENGAVNLRGPPFASDYVSTGNSACFLLYIGKCLS</sequence>
<comment type="caution">
    <text evidence="1">The sequence shown here is derived from an EMBL/GenBank/DDBJ whole genome shotgun (WGS) entry which is preliminary data.</text>
</comment>
<protein>
    <submittedName>
        <fullName evidence="1">Uncharacterized protein</fullName>
    </submittedName>
</protein>